<sequence length="113" mass="12217">MVGARAVAGQLAVAQRVAGSTPARSNSLRDPQIVVSGLGVMCILTCMFINAPTTQKKTLVWSNILEDPYSHRSNGLSGSNDPCIRDARSHDTYVTSRHVLFDNATQDIEDICI</sequence>
<dbReference type="EMBL" id="ODYU01007054">
    <property type="protein sequence ID" value="SOQ49486.1"/>
    <property type="molecule type" value="Genomic_DNA"/>
</dbReference>
<gene>
    <name evidence="1" type="ORF">SFRICE_021719</name>
</gene>
<reference evidence="1" key="1">
    <citation type="submission" date="2016-07" db="EMBL/GenBank/DDBJ databases">
        <authorList>
            <person name="Bretaudeau A."/>
        </authorList>
    </citation>
    <scope>NUCLEOTIDE SEQUENCE</scope>
    <source>
        <strain evidence="1">Rice</strain>
        <tissue evidence="1">Whole body</tissue>
    </source>
</reference>
<name>A0A2H1W963_SPOFR</name>
<dbReference type="AlphaFoldDB" id="A0A2H1W963"/>
<organism evidence="1">
    <name type="scientific">Spodoptera frugiperda</name>
    <name type="common">Fall armyworm</name>
    <dbReference type="NCBI Taxonomy" id="7108"/>
    <lineage>
        <taxon>Eukaryota</taxon>
        <taxon>Metazoa</taxon>
        <taxon>Ecdysozoa</taxon>
        <taxon>Arthropoda</taxon>
        <taxon>Hexapoda</taxon>
        <taxon>Insecta</taxon>
        <taxon>Pterygota</taxon>
        <taxon>Neoptera</taxon>
        <taxon>Endopterygota</taxon>
        <taxon>Lepidoptera</taxon>
        <taxon>Glossata</taxon>
        <taxon>Ditrysia</taxon>
        <taxon>Noctuoidea</taxon>
        <taxon>Noctuidae</taxon>
        <taxon>Amphipyrinae</taxon>
        <taxon>Spodoptera</taxon>
    </lineage>
</organism>
<evidence type="ECO:0000313" key="1">
    <source>
        <dbReference type="EMBL" id="SOQ49486.1"/>
    </source>
</evidence>
<proteinExistence type="predicted"/>
<protein>
    <submittedName>
        <fullName evidence="1">SFRICE_021719</fullName>
    </submittedName>
</protein>
<accession>A0A2H1W963</accession>